<keyword evidence="7" id="KW-0805">Transcription regulation</keyword>
<dbReference type="GO" id="GO:0043565">
    <property type="term" value="F:sequence-specific DNA binding"/>
    <property type="evidence" value="ECO:0007669"/>
    <property type="project" value="InterPro"/>
</dbReference>
<keyword evidence="6" id="KW-0227">DNA damage</keyword>
<dbReference type="FunFam" id="1.10.10.10:FF:000214">
    <property type="entry name" value="Methylated-DNA--protein-cysteine methyltransferase"/>
    <property type="match status" value="1"/>
</dbReference>
<evidence type="ECO:0000256" key="6">
    <source>
        <dbReference type="ARBA" id="ARBA00022763"/>
    </source>
</evidence>
<dbReference type="Pfam" id="PF12833">
    <property type="entry name" value="HTH_18"/>
    <property type="match status" value="1"/>
</dbReference>
<evidence type="ECO:0000256" key="2">
    <source>
        <dbReference type="ARBA" id="ARBA00008711"/>
    </source>
</evidence>
<dbReference type="SUPFAM" id="SSF46689">
    <property type="entry name" value="Homeodomain-like"/>
    <property type="match status" value="1"/>
</dbReference>
<evidence type="ECO:0000256" key="7">
    <source>
        <dbReference type="ARBA" id="ARBA00023015"/>
    </source>
</evidence>
<dbReference type="PANTHER" id="PTHR10815">
    <property type="entry name" value="METHYLATED-DNA--PROTEIN-CYSTEINE METHYLTRANSFERASE"/>
    <property type="match status" value="1"/>
</dbReference>
<dbReference type="InterPro" id="IPR036631">
    <property type="entry name" value="MGMT_N_sf"/>
</dbReference>
<dbReference type="SUPFAM" id="SSF46767">
    <property type="entry name" value="Methylated DNA-protein cysteine methyltransferase, C-terminal domain"/>
    <property type="match status" value="1"/>
</dbReference>
<dbReference type="NCBIfam" id="TIGR00589">
    <property type="entry name" value="ogt"/>
    <property type="match status" value="1"/>
</dbReference>
<dbReference type="InterPro" id="IPR001497">
    <property type="entry name" value="MethylDNA_cys_MeTrfase_AS"/>
</dbReference>
<accession>A0A1H8UVX6</accession>
<dbReference type="EMBL" id="FOEG01000008">
    <property type="protein sequence ID" value="SEP07296.1"/>
    <property type="molecule type" value="Genomic_DNA"/>
</dbReference>
<dbReference type="PROSITE" id="PS01124">
    <property type="entry name" value="HTH_ARAC_FAMILY_2"/>
    <property type="match status" value="1"/>
</dbReference>
<dbReference type="Gene3D" id="3.30.160.70">
    <property type="entry name" value="Methylated DNA-protein cysteine methyltransferase domain"/>
    <property type="match status" value="1"/>
</dbReference>
<evidence type="ECO:0000256" key="8">
    <source>
        <dbReference type="ARBA" id="ARBA00023163"/>
    </source>
</evidence>
<evidence type="ECO:0000256" key="10">
    <source>
        <dbReference type="ARBA" id="ARBA00049348"/>
    </source>
</evidence>
<dbReference type="PROSITE" id="PS00374">
    <property type="entry name" value="MGMT"/>
    <property type="match status" value="1"/>
</dbReference>
<dbReference type="GO" id="GO:0003700">
    <property type="term" value="F:DNA-binding transcription factor activity"/>
    <property type="evidence" value="ECO:0007669"/>
    <property type="project" value="InterPro"/>
</dbReference>
<dbReference type="EC" id="2.1.1.63" evidence="3"/>
<keyword evidence="8" id="KW-0804">Transcription</keyword>
<evidence type="ECO:0000256" key="9">
    <source>
        <dbReference type="ARBA" id="ARBA00023204"/>
    </source>
</evidence>
<evidence type="ECO:0000313" key="12">
    <source>
        <dbReference type="EMBL" id="SEP07296.1"/>
    </source>
</evidence>
<dbReference type="Gene3D" id="1.10.10.60">
    <property type="entry name" value="Homeodomain-like"/>
    <property type="match status" value="1"/>
</dbReference>
<name>A0A1H8UVX6_9GAMM</name>
<dbReference type="Proteomes" id="UP000199657">
    <property type="component" value="Unassembled WGS sequence"/>
</dbReference>
<evidence type="ECO:0000256" key="1">
    <source>
        <dbReference type="ARBA" id="ARBA00001286"/>
    </source>
</evidence>
<dbReference type="InterPro" id="IPR018060">
    <property type="entry name" value="HTH_AraC"/>
</dbReference>
<dbReference type="InterPro" id="IPR014048">
    <property type="entry name" value="MethylDNA_cys_MeTrfase_DNA-bd"/>
</dbReference>
<comment type="similarity">
    <text evidence="2">Belongs to the MGMT family.</text>
</comment>
<proteinExistence type="inferred from homology"/>
<keyword evidence="13" id="KW-1185">Reference proteome</keyword>
<protein>
    <recommendedName>
        <fullName evidence="3">methylated-DNA--[protein]-cysteine S-methyltransferase</fullName>
        <ecNumber evidence="3">2.1.1.63</ecNumber>
    </recommendedName>
</protein>
<dbReference type="InterPro" id="IPR009057">
    <property type="entry name" value="Homeodomain-like_sf"/>
</dbReference>
<gene>
    <name evidence="12" type="ORF">SAMN04488052_10895</name>
</gene>
<feature type="domain" description="HTH araC/xylS-type" evidence="11">
    <location>
        <begin position="2"/>
        <end position="99"/>
    </location>
</feature>
<dbReference type="GO" id="GO:0006281">
    <property type="term" value="P:DNA repair"/>
    <property type="evidence" value="ECO:0007669"/>
    <property type="project" value="UniProtKB-KW"/>
</dbReference>
<keyword evidence="9" id="KW-0234">DNA repair</keyword>
<dbReference type="AlphaFoldDB" id="A0A1H8UVX6"/>
<sequence length="270" mass="28368">MATAIHWLVAHAETRPGLDDVARAAGLAPSHFQRLFRQEVGISPKRFLQYLLGREASRRLAAGESVLDATYGSSLSSPGRLHDLAVTLHAMTPGELRDGGRGLTIHWGCHDSPFGPVGLAMTDRGICHLAFVGAAPDANAFRGTLQAAWPGARLLQDHARTAQPLTQFLGAGGYGPLSLHVRGSNFQLQVWQALLTIPAGATTTYQALASAAARPGAARAVGTAVGANPVAMVIPCHRVIRTSGALGGYRWGLNRKRLLLAAEGSLARGA</sequence>
<dbReference type="GO" id="GO:0003908">
    <property type="term" value="F:methylated-DNA-[protein]-cysteine S-methyltransferase activity"/>
    <property type="evidence" value="ECO:0007669"/>
    <property type="project" value="UniProtKB-EC"/>
</dbReference>
<organism evidence="12 13">
    <name type="scientific">Aquisalimonas asiatica</name>
    <dbReference type="NCBI Taxonomy" id="406100"/>
    <lineage>
        <taxon>Bacteria</taxon>
        <taxon>Pseudomonadati</taxon>
        <taxon>Pseudomonadota</taxon>
        <taxon>Gammaproteobacteria</taxon>
        <taxon>Chromatiales</taxon>
        <taxon>Ectothiorhodospiraceae</taxon>
        <taxon>Aquisalimonas</taxon>
    </lineage>
</organism>
<dbReference type="SMART" id="SM00342">
    <property type="entry name" value="HTH_ARAC"/>
    <property type="match status" value="1"/>
</dbReference>
<reference evidence="12 13" key="1">
    <citation type="submission" date="2016-10" db="EMBL/GenBank/DDBJ databases">
        <authorList>
            <person name="de Groot N.N."/>
        </authorList>
    </citation>
    <scope>NUCLEOTIDE SEQUENCE [LARGE SCALE GENOMIC DNA]</scope>
    <source>
        <strain evidence="12 13">CGMCC 1.6291</strain>
    </source>
</reference>
<dbReference type="SUPFAM" id="SSF53155">
    <property type="entry name" value="Methylated DNA-protein cysteine methyltransferase domain"/>
    <property type="match status" value="1"/>
</dbReference>
<dbReference type="Pfam" id="PF01035">
    <property type="entry name" value="DNA_binding_1"/>
    <property type="match status" value="1"/>
</dbReference>
<dbReference type="STRING" id="406100.SAMN04488052_10895"/>
<dbReference type="CDD" id="cd06445">
    <property type="entry name" value="ATase"/>
    <property type="match status" value="1"/>
</dbReference>
<dbReference type="PANTHER" id="PTHR10815:SF13">
    <property type="entry name" value="METHYLATED-DNA--PROTEIN-CYSTEINE METHYLTRANSFERASE"/>
    <property type="match status" value="1"/>
</dbReference>
<keyword evidence="4 12" id="KW-0489">Methyltransferase</keyword>
<comment type="catalytic activity">
    <reaction evidence="1">
        <text>a 4-O-methyl-thymidine in DNA + L-cysteinyl-[protein] = a thymidine in DNA + S-methyl-L-cysteinyl-[protein]</text>
        <dbReference type="Rhea" id="RHEA:53428"/>
        <dbReference type="Rhea" id="RHEA-COMP:10131"/>
        <dbReference type="Rhea" id="RHEA-COMP:10132"/>
        <dbReference type="Rhea" id="RHEA-COMP:13555"/>
        <dbReference type="Rhea" id="RHEA-COMP:13556"/>
        <dbReference type="ChEBI" id="CHEBI:29950"/>
        <dbReference type="ChEBI" id="CHEBI:82612"/>
        <dbReference type="ChEBI" id="CHEBI:137386"/>
        <dbReference type="ChEBI" id="CHEBI:137387"/>
        <dbReference type="EC" id="2.1.1.63"/>
    </reaction>
</comment>
<evidence type="ECO:0000256" key="4">
    <source>
        <dbReference type="ARBA" id="ARBA00022603"/>
    </source>
</evidence>
<keyword evidence="5 12" id="KW-0808">Transferase</keyword>
<dbReference type="Gene3D" id="1.10.10.10">
    <property type="entry name" value="Winged helix-like DNA-binding domain superfamily/Winged helix DNA-binding domain"/>
    <property type="match status" value="1"/>
</dbReference>
<evidence type="ECO:0000256" key="3">
    <source>
        <dbReference type="ARBA" id="ARBA00011918"/>
    </source>
</evidence>
<dbReference type="InterPro" id="IPR036388">
    <property type="entry name" value="WH-like_DNA-bd_sf"/>
</dbReference>
<evidence type="ECO:0000313" key="13">
    <source>
        <dbReference type="Proteomes" id="UP000199657"/>
    </source>
</evidence>
<dbReference type="InterPro" id="IPR036217">
    <property type="entry name" value="MethylDNA_cys_MeTrfase_DNAb"/>
</dbReference>
<comment type="catalytic activity">
    <reaction evidence="10">
        <text>a 6-O-methyl-2'-deoxyguanosine in DNA + L-cysteinyl-[protein] = S-methyl-L-cysteinyl-[protein] + a 2'-deoxyguanosine in DNA</text>
        <dbReference type="Rhea" id="RHEA:24000"/>
        <dbReference type="Rhea" id="RHEA-COMP:10131"/>
        <dbReference type="Rhea" id="RHEA-COMP:10132"/>
        <dbReference type="Rhea" id="RHEA-COMP:11367"/>
        <dbReference type="Rhea" id="RHEA-COMP:11368"/>
        <dbReference type="ChEBI" id="CHEBI:29950"/>
        <dbReference type="ChEBI" id="CHEBI:82612"/>
        <dbReference type="ChEBI" id="CHEBI:85445"/>
        <dbReference type="ChEBI" id="CHEBI:85448"/>
        <dbReference type="EC" id="2.1.1.63"/>
    </reaction>
</comment>
<dbReference type="GO" id="GO:0032259">
    <property type="term" value="P:methylation"/>
    <property type="evidence" value="ECO:0007669"/>
    <property type="project" value="UniProtKB-KW"/>
</dbReference>
<evidence type="ECO:0000259" key="11">
    <source>
        <dbReference type="PROSITE" id="PS01124"/>
    </source>
</evidence>
<evidence type="ECO:0000256" key="5">
    <source>
        <dbReference type="ARBA" id="ARBA00022679"/>
    </source>
</evidence>